<dbReference type="STRING" id="44010.AWC00_16230"/>
<reference evidence="1 2" key="1">
    <citation type="journal article" date="2019" name="Emerg. Microbes Infect.">
        <title>Comprehensive subspecies identification of 175 nontuberculous mycobacteria species based on 7547 genomic profiles.</title>
        <authorList>
            <person name="Matsumoto Y."/>
            <person name="Kinjo T."/>
            <person name="Motooka D."/>
            <person name="Nabeya D."/>
            <person name="Jung N."/>
            <person name="Uechi K."/>
            <person name="Horii T."/>
            <person name="Iida T."/>
            <person name="Fujita J."/>
            <person name="Nakamura S."/>
        </authorList>
    </citation>
    <scope>NUCLEOTIDE SEQUENCE [LARGE SCALE GENOMIC DNA]</scope>
    <source>
        <strain evidence="1 2">JCM 14738</strain>
    </source>
</reference>
<evidence type="ECO:0000313" key="1">
    <source>
        <dbReference type="EMBL" id="BBZ37093.1"/>
    </source>
</evidence>
<organism evidence="1 2">
    <name type="scientific">Mycobacterium conspicuum</name>
    <dbReference type="NCBI Taxonomy" id="44010"/>
    <lineage>
        <taxon>Bacteria</taxon>
        <taxon>Bacillati</taxon>
        <taxon>Actinomycetota</taxon>
        <taxon>Actinomycetes</taxon>
        <taxon>Mycobacteriales</taxon>
        <taxon>Mycobacteriaceae</taxon>
        <taxon>Mycobacterium</taxon>
    </lineage>
</organism>
<dbReference type="AlphaFoldDB" id="A0A1X1T6L0"/>
<gene>
    <name evidence="1" type="ORF">MCNS_01560</name>
</gene>
<keyword evidence="2" id="KW-1185">Reference proteome</keyword>
<dbReference type="Proteomes" id="UP000467385">
    <property type="component" value="Chromosome"/>
</dbReference>
<sequence>MTLGVEDFRRRASNFERAAHVLLATQEAAPSRIVTLSETRKQITILNLNQTVLLNESIRAMEAELYRAAIVMGWAAFMDFLIEKLASDNLVAIHAAYPAWSPWTTVDDLKENVTEHQLVAASNKVKLLKKSEMKALHGLLSKRNECAHPSGYVPTLNEALGYVSELLNRIPSINQKTPK</sequence>
<dbReference type="RefSeq" id="WP_085233764.1">
    <property type="nucleotide sequence ID" value="NZ_AP022613.1"/>
</dbReference>
<dbReference type="EMBL" id="AP022613">
    <property type="protein sequence ID" value="BBZ37093.1"/>
    <property type="molecule type" value="Genomic_DNA"/>
</dbReference>
<evidence type="ECO:0000313" key="2">
    <source>
        <dbReference type="Proteomes" id="UP000467385"/>
    </source>
</evidence>
<name>A0A1X1T6L0_9MYCO</name>
<protein>
    <submittedName>
        <fullName evidence="1">Uncharacterized protein</fullName>
    </submittedName>
</protein>
<dbReference type="OrthoDB" id="3837855at2"/>
<proteinExistence type="predicted"/>
<accession>A0A1X1T6L0</accession>